<dbReference type="PANTHER" id="PTHR13061:SF29">
    <property type="entry name" value="GAMMA CARBONIC ANHYDRASE-LIKE 1, MITOCHONDRIAL-RELATED"/>
    <property type="match status" value="1"/>
</dbReference>
<proteinExistence type="predicted"/>
<dbReference type="STRING" id="912594.AWC12_18340"/>
<dbReference type="InterPro" id="IPR001451">
    <property type="entry name" value="Hexapep"/>
</dbReference>
<comment type="caution">
    <text evidence="1">The sequence shown here is derived from an EMBL/GenBank/DDBJ whole genome shotgun (WGS) entry which is preliminary data.</text>
</comment>
<organism evidence="1 2">
    <name type="scientific">Mycolicibacterium iranicum</name>
    <name type="common">Mycobacterium iranicum</name>
    <dbReference type="NCBI Taxonomy" id="912594"/>
    <lineage>
        <taxon>Bacteria</taxon>
        <taxon>Bacillati</taxon>
        <taxon>Actinomycetota</taxon>
        <taxon>Actinomycetes</taxon>
        <taxon>Mycobacteriales</taxon>
        <taxon>Mycobacteriaceae</taxon>
        <taxon>Mycolicibacterium</taxon>
    </lineage>
</organism>
<dbReference type="PANTHER" id="PTHR13061">
    <property type="entry name" value="DYNACTIN SUBUNIT P25"/>
    <property type="match status" value="1"/>
</dbReference>
<dbReference type="OrthoDB" id="9803036at2"/>
<accession>A0A178M2C4</accession>
<evidence type="ECO:0000313" key="2">
    <source>
        <dbReference type="Proteomes" id="UP000078396"/>
    </source>
</evidence>
<dbReference type="InterPro" id="IPR047324">
    <property type="entry name" value="LbH_gamma_CA-like"/>
</dbReference>
<dbReference type="EMBL" id="LWCS01000003">
    <property type="protein sequence ID" value="OAN41522.1"/>
    <property type="molecule type" value="Genomic_DNA"/>
</dbReference>
<sequence>MAEPLILSIAGRSPQLHPDSWVAPNATVIGHVVLAEGASAWYGTIIRAEAEPIEIGAGTNIQDGVTIHVDPGFPARIGAGVSVGHNAVLHGCTIEDDALVGMGAVVLNGAVIGSGSLIAAGAVVPQGAVIPPGSMVAGVPGKVRRELSGDEIAGIRTNALLYQELVKVHRDATNV</sequence>
<evidence type="ECO:0000313" key="1">
    <source>
        <dbReference type="EMBL" id="OAN41522.1"/>
    </source>
</evidence>
<dbReference type="eggNOG" id="COG0663">
    <property type="taxonomic scope" value="Bacteria"/>
</dbReference>
<dbReference type="CDD" id="cd04645">
    <property type="entry name" value="LbH_gamma_CA_like"/>
    <property type="match status" value="1"/>
</dbReference>
<dbReference type="Gene3D" id="2.160.10.10">
    <property type="entry name" value="Hexapeptide repeat proteins"/>
    <property type="match status" value="1"/>
</dbReference>
<dbReference type="InterPro" id="IPR011004">
    <property type="entry name" value="Trimer_LpxA-like_sf"/>
</dbReference>
<gene>
    <name evidence="1" type="ORF">A4X20_13030</name>
</gene>
<protein>
    <submittedName>
        <fullName evidence="1">Gamma carbonic anhydrase family protein</fullName>
    </submittedName>
</protein>
<dbReference type="AlphaFoldDB" id="A0A178M2C4"/>
<dbReference type="SUPFAM" id="SSF51161">
    <property type="entry name" value="Trimeric LpxA-like enzymes"/>
    <property type="match status" value="1"/>
</dbReference>
<dbReference type="InterPro" id="IPR050484">
    <property type="entry name" value="Transf_Hexapept/Carb_Anhydrase"/>
</dbReference>
<reference evidence="1 2" key="1">
    <citation type="submission" date="2016-04" db="EMBL/GenBank/DDBJ databases">
        <title>Draft Genome Sequences of Staphylococcus capitis Strain H36, S. capitis Strain H65, S. cohnii Strain H62, S. hominis Strain H69, Mycobacterium iranicum Strain H39, Plantibacter sp. Strain H53, Pseudomonas oryzihabitans Strain H72, and Microbacterium sp. Strain H83, isolated from residential settings.</title>
        <authorList>
            <person name="Lymperopoulou D."/>
            <person name="Adams R.I."/>
            <person name="Lindow S."/>
            <person name="Coil D.A."/>
            <person name="Jospin G."/>
            <person name="Eisen J.A."/>
        </authorList>
    </citation>
    <scope>NUCLEOTIDE SEQUENCE [LARGE SCALE GENOMIC DNA]</scope>
    <source>
        <strain evidence="1 2">H39</strain>
    </source>
</reference>
<dbReference type="Proteomes" id="UP000078396">
    <property type="component" value="Unassembled WGS sequence"/>
</dbReference>
<dbReference type="Pfam" id="PF00132">
    <property type="entry name" value="Hexapep"/>
    <property type="match status" value="1"/>
</dbReference>
<name>A0A178M2C4_MYCIR</name>
<dbReference type="RefSeq" id="WP_064280349.1">
    <property type="nucleotide sequence ID" value="NZ_LWCS01000003.1"/>
</dbReference>